<evidence type="ECO:0000313" key="6">
    <source>
        <dbReference type="Proteomes" id="UP000194309"/>
    </source>
</evidence>
<dbReference type="PANTHER" id="PTHR11707:SF28">
    <property type="entry name" value="60 KDA LYSOPHOSPHOLIPASE"/>
    <property type="match status" value="1"/>
</dbReference>
<dbReference type="Gene3D" id="3.40.50.40">
    <property type="match status" value="1"/>
</dbReference>
<dbReference type="PROSITE" id="PS00917">
    <property type="entry name" value="ASN_GLN_ASE_2"/>
    <property type="match status" value="1"/>
</dbReference>
<proteinExistence type="inferred from homology"/>
<evidence type="ECO:0000256" key="2">
    <source>
        <dbReference type="ARBA" id="ARBA00022801"/>
    </source>
</evidence>
<dbReference type="GO" id="GO:0004067">
    <property type="term" value="F:asparaginase activity"/>
    <property type="evidence" value="ECO:0007669"/>
    <property type="project" value="UniProtKB-UniRule"/>
</dbReference>
<dbReference type="InterPro" id="IPR027473">
    <property type="entry name" value="L-asparaginase_C"/>
</dbReference>
<dbReference type="PIRSF" id="PIRSF001220">
    <property type="entry name" value="L-ASNase_gatD"/>
    <property type="match status" value="1"/>
</dbReference>
<dbReference type="AlphaFoldDB" id="A0A1X9STC8"/>
<dbReference type="InterPro" id="IPR040919">
    <property type="entry name" value="Asparaginase_C"/>
</dbReference>
<dbReference type="InterPro" id="IPR027475">
    <property type="entry name" value="Asparaginase/glutaminase_AS2"/>
</dbReference>
<dbReference type="STRING" id="1660064.CIGN_1167"/>
<dbReference type="PROSITE" id="PS00144">
    <property type="entry name" value="ASN_GLN_ASE_1"/>
    <property type="match status" value="1"/>
</dbReference>
<dbReference type="PROSITE" id="PS51732">
    <property type="entry name" value="ASN_GLN_ASE_3"/>
    <property type="match status" value="1"/>
</dbReference>
<dbReference type="InterPro" id="IPR027474">
    <property type="entry name" value="L-asparaginase_N"/>
</dbReference>
<dbReference type="CDD" id="cd08964">
    <property type="entry name" value="L-asparaginase_II"/>
    <property type="match status" value="1"/>
</dbReference>
<dbReference type="Proteomes" id="UP000194309">
    <property type="component" value="Chromosome"/>
</dbReference>
<dbReference type="InterPro" id="IPR036152">
    <property type="entry name" value="Asp/glu_Ase-like_sf"/>
</dbReference>
<name>A0A1X9STC8_9BACT</name>
<dbReference type="Gene3D" id="3.40.50.1170">
    <property type="entry name" value="L-asparaginase, N-terminal domain"/>
    <property type="match status" value="1"/>
</dbReference>
<dbReference type="GO" id="GO:0006528">
    <property type="term" value="P:asparagine metabolic process"/>
    <property type="evidence" value="ECO:0007669"/>
    <property type="project" value="InterPro"/>
</dbReference>
<organism evidence="5 6">
    <name type="scientific">Campylobacter devanensis</name>
    <dbReference type="NCBI Taxonomy" id="3161138"/>
    <lineage>
        <taxon>Bacteria</taxon>
        <taxon>Pseudomonadati</taxon>
        <taxon>Campylobacterota</taxon>
        <taxon>Epsilonproteobacteria</taxon>
        <taxon>Campylobacterales</taxon>
        <taxon>Campylobacteraceae</taxon>
        <taxon>Campylobacter</taxon>
    </lineage>
</organism>
<accession>A0A1X9STC8</accession>
<dbReference type="FunFam" id="3.40.50.1170:FF:000001">
    <property type="entry name" value="L-asparaginase 2"/>
    <property type="match status" value="1"/>
</dbReference>
<evidence type="ECO:0000313" key="5">
    <source>
        <dbReference type="EMBL" id="ARQ99435.1"/>
    </source>
</evidence>
<dbReference type="SUPFAM" id="SSF53774">
    <property type="entry name" value="Glutaminase/Asparaginase"/>
    <property type="match status" value="1"/>
</dbReference>
<dbReference type="Pfam" id="PF00710">
    <property type="entry name" value="Asparaginase"/>
    <property type="match status" value="1"/>
</dbReference>
<evidence type="ECO:0000256" key="3">
    <source>
        <dbReference type="ARBA" id="ARBA00030414"/>
    </source>
</evidence>
<dbReference type="EMBL" id="CP018788">
    <property type="protein sequence ID" value="ARQ99435.1"/>
    <property type="molecule type" value="Genomic_DNA"/>
</dbReference>
<dbReference type="InterPro" id="IPR037152">
    <property type="entry name" value="L-asparaginase_N_sf"/>
</dbReference>
<sequence length="333" mass="35736">MKKIAILATGGTIAGASTGPINSVYESAKFGINEILSEFNELKSIADISAEQICNIGSQDMNEKIWLKLSHRANELLANDKIDALVITHGTDTLEESGYFLTLTIKSQKPVVITAAMRSANSLSSDGAMNLYNAISVAACKNSANMGVLVVINDEIHLAREIIKTNTTALNAFASPNCGKCGIVHYGKAVFYTKSLRRHTMRSEFSAKFCEDLSSLQNLPCVEIVYDYAGASGEAVYSALNLGAKGIICAALGNGNLSPNMLHALKFANSKGAIVVISSRTNSGIISGDELDFNKLNFILSDSLNAQKARVLLMLCIASGFDKETIKEKFNIY</sequence>
<keyword evidence="6" id="KW-1185">Reference proteome</keyword>
<evidence type="ECO:0000256" key="1">
    <source>
        <dbReference type="ARBA" id="ARBA00010518"/>
    </source>
</evidence>
<keyword evidence="2 5" id="KW-0378">Hydrolase</keyword>
<protein>
    <recommendedName>
        <fullName evidence="3">L-asparagine amidohydrolase</fullName>
    </recommendedName>
</protein>
<dbReference type="InterPro" id="IPR004550">
    <property type="entry name" value="AsnASE_II"/>
</dbReference>
<dbReference type="InterPro" id="IPR006034">
    <property type="entry name" value="Asparaginase/glutaminase-like"/>
</dbReference>
<dbReference type="SMART" id="SM00870">
    <property type="entry name" value="Asparaginase"/>
    <property type="match status" value="1"/>
</dbReference>
<dbReference type="InterPro" id="IPR020827">
    <property type="entry name" value="Asparaginase/glutaminase_AS1"/>
</dbReference>
<dbReference type="PRINTS" id="PR00139">
    <property type="entry name" value="ASNGLNASE"/>
</dbReference>
<comment type="similarity">
    <text evidence="1 4">Belongs to the asparaginase 1 family.</text>
</comment>
<dbReference type="SFLD" id="SFLDS00057">
    <property type="entry name" value="Glutaminase/Asparaginase"/>
    <property type="match status" value="1"/>
</dbReference>
<accession>A0A381DA47</accession>
<evidence type="ECO:0000256" key="4">
    <source>
        <dbReference type="RuleBase" id="RU004456"/>
    </source>
</evidence>
<dbReference type="PANTHER" id="PTHR11707">
    <property type="entry name" value="L-ASPARAGINASE"/>
    <property type="match status" value="1"/>
</dbReference>
<dbReference type="KEGG" id="cdev:CIGN_1167"/>
<dbReference type="PIRSF" id="PIRSF500176">
    <property type="entry name" value="L_ASNase"/>
    <property type="match status" value="1"/>
</dbReference>
<dbReference type="Pfam" id="PF17763">
    <property type="entry name" value="Asparaginase_C"/>
    <property type="match status" value="1"/>
</dbReference>
<gene>
    <name evidence="5" type="primary">ansB</name>
    <name evidence="5" type="ORF">CIGN_1167</name>
</gene>
<dbReference type="NCBIfam" id="TIGR00520">
    <property type="entry name" value="asnASE_II"/>
    <property type="match status" value="1"/>
</dbReference>
<dbReference type="OrthoDB" id="9788068at2"/>
<reference evidence="5 6" key="1">
    <citation type="journal article" date="2017" name="Genome Biol. Evol.">
        <title>Comparative Genomic Analysis Identifies a Campylobacter Clade Deficient in Selenium Metabolism.</title>
        <authorList>
            <person name="Miller W.G."/>
            <person name="Yee E."/>
            <person name="Lopes B.S."/>
            <person name="Chapman M.H."/>
            <person name="Huynh S."/>
            <person name="Bono J.L."/>
            <person name="Parker C.T."/>
            <person name="Strachan N.J.C."/>
            <person name="Forbes K.J."/>
        </authorList>
    </citation>
    <scope>NUCLEOTIDE SEQUENCE [LARGE SCALE GENOMIC DNA]</scope>
    <source>
        <strain evidence="5 6">NCTC 13003</strain>
    </source>
</reference>